<feature type="signal peptide" evidence="3">
    <location>
        <begin position="1"/>
        <end position="20"/>
    </location>
</feature>
<keyword evidence="1 5" id="KW-0378">Hydrolase</keyword>
<feature type="binding site" evidence="2">
    <location>
        <position position="197"/>
    </location>
    <ligand>
        <name>Mn(2+)</name>
        <dbReference type="ChEBI" id="CHEBI:29035"/>
        <label>2</label>
    </ligand>
</feature>
<keyword evidence="3" id="KW-0732">Signal</keyword>
<dbReference type="GO" id="GO:0050118">
    <property type="term" value="F:N-acetyldiaminopimelate deacetylase activity"/>
    <property type="evidence" value="ECO:0007669"/>
    <property type="project" value="UniProtKB-ARBA"/>
</dbReference>
<dbReference type="AlphaFoldDB" id="A0A1I2E6H0"/>
<dbReference type="Pfam" id="PF01546">
    <property type="entry name" value="Peptidase_M20"/>
    <property type="match status" value="1"/>
</dbReference>
<dbReference type="RefSeq" id="WP_091542055.1">
    <property type="nucleotide sequence ID" value="NZ_FONY01000009.1"/>
</dbReference>
<dbReference type="InterPro" id="IPR017439">
    <property type="entry name" value="Amidohydrolase"/>
</dbReference>
<dbReference type="STRING" id="1003.SAMN04488541_100910"/>
<proteinExistence type="predicted"/>
<reference evidence="5 6" key="1">
    <citation type="submission" date="2016-10" db="EMBL/GenBank/DDBJ databases">
        <authorList>
            <person name="de Groot N.N."/>
        </authorList>
    </citation>
    <scope>NUCLEOTIDE SEQUENCE [LARGE SCALE GENOMIC DNA]</scope>
    <source>
        <strain>GEY</strain>
        <strain evidence="6">DSM 9560</strain>
    </source>
</reference>
<dbReference type="Pfam" id="PF07687">
    <property type="entry name" value="M20_dimer"/>
    <property type="match status" value="1"/>
</dbReference>
<feature type="chain" id="PRO_5011504091" evidence="3">
    <location>
        <begin position="21"/>
        <end position="446"/>
    </location>
</feature>
<organism evidence="5 6">
    <name type="scientific">Thermoflexibacter ruber</name>
    <dbReference type="NCBI Taxonomy" id="1003"/>
    <lineage>
        <taxon>Bacteria</taxon>
        <taxon>Pseudomonadati</taxon>
        <taxon>Bacteroidota</taxon>
        <taxon>Cytophagia</taxon>
        <taxon>Cytophagales</taxon>
        <taxon>Thermoflexibacteraceae</taxon>
        <taxon>Thermoflexibacter</taxon>
    </lineage>
</organism>
<dbReference type="SUPFAM" id="SSF53187">
    <property type="entry name" value="Zn-dependent exopeptidases"/>
    <property type="match status" value="1"/>
</dbReference>
<dbReference type="PANTHER" id="PTHR11014:SF63">
    <property type="entry name" value="METALLOPEPTIDASE, PUTATIVE (AFU_ORTHOLOGUE AFUA_6G09600)-RELATED"/>
    <property type="match status" value="1"/>
</dbReference>
<evidence type="ECO:0000259" key="4">
    <source>
        <dbReference type="Pfam" id="PF07687"/>
    </source>
</evidence>
<dbReference type="NCBIfam" id="TIGR01891">
    <property type="entry name" value="amidohydrolases"/>
    <property type="match status" value="1"/>
</dbReference>
<dbReference type="PANTHER" id="PTHR11014">
    <property type="entry name" value="PEPTIDASE M20 FAMILY MEMBER"/>
    <property type="match status" value="1"/>
</dbReference>
<evidence type="ECO:0000313" key="6">
    <source>
        <dbReference type="Proteomes" id="UP000199513"/>
    </source>
</evidence>
<evidence type="ECO:0000313" key="5">
    <source>
        <dbReference type="EMBL" id="SFE88091.1"/>
    </source>
</evidence>
<dbReference type="Gene3D" id="3.40.630.10">
    <property type="entry name" value="Zn peptidases"/>
    <property type="match status" value="1"/>
</dbReference>
<protein>
    <submittedName>
        <fullName evidence="5">Hippurate hydrolase</fullName>
    </submittedName>
</protein>
<keyword evidence="2" id="KW-0479">Metal-binding</keyword>
<dbReference type="InterPro" id="IPR036264">
    <property type="entry name" value="Bact_exopeptidase_dim_dom"/>
</dbReference>
<evidence type="ECO:0000256" key="3">
    <source>
        <dbReference type="SAM" id="SignalP"/>
    </source>
</evidence>
<dbReference type="FunFam" id="3.30.70.360:FF:000001">
    <property type="entry name" value="N-acetyldiaminopimelate deacetylase"/>
    <property type="match status" value="1"/>
</dbReference>
<sequence>MKIPSLICIILLSVFSPNFAQKDISSQISVIAEKEYPRLDELYKYLHANPELSNMEKNTSARVAKELREAGFEVTENVGGYGVVGVLKNGEGKTILVRADMDGLPIKEETGLPYASKITTKDDKGTDQPAMHACGHDIHISVLIGTARAMSQLKNQWKGTIVFIGQPAEEKVQGAYAMLKDGLYTRFPRPDYILGLHASASLPAGKVGYCPEYALANVNSVNITVYGEGGHGAYPHTTKDPIVLSAYLITQIQTIVSRQTSPLEPCVVTVGSIHGGSKHNIIPNEVKLQLTLRSYSEKVRQNTIESIKQICKGLAIAAGLPESKFPKVEIENETGFALYNNPELTEKVVKSLKSAIGENNVEKVPPVMAAEDFGELGKVEPPIPVCLYWLGTVAQEKYNESQATGLQLPPLHSSLYAPLPEPSIKTGVKTMTKAVIDLLADGSKKK</sequence>
<keyword evidence="2" id="KW-0464">Manganese</keyword>
<dbReference type="Proteomes" id="UP000199513">
    <property type="component" value="Unassembled WGS sequence"/>
</dbReference>
<keyword evidence="6" id="KW-1185">Reference proteome</keyword>
<name>A0A1I2E6H0_9BACT</name>
<dbReference type="InterPro" id="IPR002933">
    <property type="entry name" value="Peptidase_M20"/>
</dbReference>
<feature type="binding site" evidence="2">
    <location>
        <position position="136"/>
    </location>
    <ligand>
        <name>Mn(2+)</name>
        <dbReference type="ChEBI" id="CHEBI:29035"/>
        <label>2</label>
    </ligand>
</feature>
<feature type="binding site" evidence="2">
    <location>
        <position position="170"/>
    </location>
    <ligand>
        <name>Mn(2+)</name>
        <dbReference type="ChEBI" id="CHEBI:29035"/>
        <label>2</label>
    </ligand>
</feature>
<dbReference type="GO" id="GO:0046872">
    <property type="term" value="F:metal ion binding"/>
    <property type="evidence" value="ECO:0007669"/>
    <property type="project" value="UniProtKB-KW"/>
</dbReference>
<dbReference type="InterPro" id="IPR011650">
    <property type="entry name" value="Peptidase_M20_dimer"/>
</dbReference>
<gene>
    <name evidence="5" type="ORF">SAMN04488541_100910</name>
</gene>
<dbReference type="OrthoDB" id="9777385at2"/>
<evidence type="ECO:0000256" key="2">
    <source>
        <dbReference type="PIRSR" id="PIRSR005962-1"/>
    </source>
</evidence>
<comment type="cofactor">
    <cofactor evidence="2">
        <name>Mn(2+)</name>
        <dbReference type="ChEBI" id="CHEBI:29035"/>
    </cofactor>
    <text evidence="2">The Mn(2+) ion enhances activity.</text>
</comment>
<dbReference type="PIRSF" id="PIRSF005962">
    <property type="entry name" value="Pept_M20D_amidohydro"/>
    <property type="match status" value="1"/>
</dbReference>
<evidence type="ECO:0000256" key="1">
    <source>
        <dbReference type="ARBA" id="ARBA00022801"/>
    </source>
</evidence>
<dbReference type="Gene3D" id="3.30.70.360">
    <property type="match status" value="1"/>
</dbReference>
<feature type="domain" description="Peptidase M20 dimerisation" evidence="4">
    <location>
        <begin position="215"/>
        <end position="313"/>
    </location>
</feature>
<feature type="binding site" evidence="2">
    <location>
        <position position="134"/>
    </location>
    <ligand>
        <name>Mn(2+)</name>
        <dbReference type="ChEBI" id="CHEBI:29035"/>
        <label>2</label>
    </ligand>
</feature>
<feature type="binding site" evidence="2">
    <location>
        <position position="412"/>
    </location>
    <ligand>
        <name>Mn(2+)</name>
        <dbReference type="ChEBI" id="CHEBI:29035"/>
        <label>2</label>
    </ligand>
</feature>
<dbReference type="GO" id="GO:0019877">
    <property type="term" value="P:diaminopimelate biosynthetic process"/>
    <property type="evidence" value="ECO:0007669"/>
    <property type="project" value="UniProtKB-ARBA"/>
</dbReference>
<dbReference type="EMBL" id="FONY01000009">
    <property type="protein sequence ID" value="SFE88091.1"/>
    <property type="molecule type" value="Genomic_DNA"/>
</dbReference>
<dbReference type="SUPFAM" id="SSF55031">
    <property type="entry name" value="Bacterial exopeptidase dimerisation domain"/>
    <property type="match status" value="1"/>
</dbReference>
<accession>A0A1I2E6H0</accession>